<protein>
    <submittedName>
        <fullName evidence="2">RNA-directed DNA methylation protein</fullName>
    </submittedName>
</protein>
<organism evidence="2 4">
    <name type="scientific">Medicago truncatula</name>
    <name type="common">Barrel medic</name>
    <name type="synonym">Medicago tribuloides</name>
    <dbReference type="NCBI Taxonomy" id="3880"/>
    <lineage>
        <taxon>Eukaryota</taxon>
        <taxon>Viridiplantae</taxon>
        <taxon>Streptophyta</taxon>
        <taxon>Embryophyta</taxon>
        <taxon>Tracheophyta</taxon>
        <taxon>Spermatophyta</taxon>
        <taxon>Magnoliopsida</taxon>
        <taxon>eudicotyledons</taxon>
        <taxon>Gunneridae</taxon>
        <taxon>Pentapetalae</taxon>
        <taxon>rosids</taxon>
        <taxon>fabids</taxon>
        <taxon>Fabales</taxon>
        <taxon>Fabaceae</taxon>
        <taxon>Papilionoideae</taxon>
        <taxon>50 kb inversion clade</taxon>
        <taxon>NPAAA clade</taxon>
        <taxon>Hologalegina</taxon>
        <taxon>IRL clade</taxon>
        <taxon>Trifolieae</taxon>
        <taxon>Medicago</taxon>
    </lineage>
</organism>
<feature type="region of interest" description="Disordered" evidence="1">
    <location>
        <begin position="383"/>
        <end position="474"/>
    </location>
</feature>
<keyword evidence="4" id="KW-1185">Reference proteome</keyword>
<name>A0A072TY69_MEDTR</name>
<dbReference type="STRING" id="3880.A0A072TY69"/>
<evidence type="ECO:0000313" key="4">
    <source>
        <dbReference type="Proteomes" id="UP000002051"/>
    </source>
</evidence>
<feature type="compositionally biased region" description="Polar residues" evidence="1">
    <location>
        <begin position="68"/>
        <end position="80"/>
    </location>
</feature>
<dbReference type="PANTHER" id="PTHR31934">
    <property type="entry name" value="ALPHA/BETA-HYDROLASES SUPERFAMILY PROTEIN"/>
    <property type="match status" value="1"/>
</dbReference>
<sequence length="474" mass="53999">MTESSSSPFPPSFHAFSLDRRLKRTLSDFANLSISDSSQNWLEINERPFKRSLLDFGNLSISDSSSSQNVGADSETNVAESSPAAPPSKHVFVRVKRKPFQPPLDAFWLEINERPLKRPLLDFGNLSIANSSQDKFHNKKVLVQHLKTISSSEVTIDIVRSFLEPRSRSASKSESKVEKRKNFKKVNKQDQFLFKGNQEKESSAKDARFEQILKNRTAIKKTAAEKALHEICHFYDIVRIDCEEKIREVQQEDICLEDQRLLANFMPLLIDVIPKAAAEIEADTSVHSTQDTEDYVYDLYTVMDEMIFEEDSSCCYPLLRVQVDDEHFYDGPDNLDYETDDSSGISLCQVDDEPFFYGFDVPDCENDLSNDNSVNDCAAMFSEEEDSPKFSEEEGSPKFSEEEGSPRFSEEEGSPKFSEEEGSPKSEEEVLPKFSKEGSESKSEERKNDSSCHGAGNDDDAEDVDEEHWKWSYR</sequence>
<evidence type="ECO:0000313" key="3">
    <source>
        <dbReference type="EnsemblPlants" id="KEH22146"/>
    </source>
</evidence>
<proteinExistence type="predicted"/>
<dbReference type="AlphaFoldDB" id="A0A072TY69"/>
<feature type="region of interest" description="Disordered" evidence="1">
    <location>
        <begin position="63"/>
        <end position="87"/>
    </location>
</feature>
<accession>A0A072TY69</accession>
<gene>
    <name evidence="2" type="ordered locus">MTR_7g033685</name>
</gene>
<feature type="compositionally biased region" description="Basic and acidic residues" evidence="1">
    <location>
        <begin position="387"/>
        <end position="450"/>
    </location>
</feature>
<dbReference type="EMBL" id="CM001223">
    <property type="protein sequence ID" value="KEH22146.1"/>
    <property type="molecule type" value="Genomic_DNA"/>
</dbReference>
<dbReference type="HOGENOM" id="CLU_700904_0_0_1"/>
<dbReference type="PANTHER" id="PTHR31934:SF2">
    <property type="entry name" value="RNA-DIRECTED DNA METHYLATION 4"/>
    <property type="match status" value="1"/>
</dbReference>
<evidence type="ECO:0000256" key="1">
    <source>
        <dbReference type="SAM" id="MobiDB-lite"/>
    </source>
</evidence>
<reference evidence="2 4" key="1">
    <citation type="journal article" date="2011" name="Nature">
        <title>The Medicago genome provides insight into the evolution of rhizobial symbioses.</title>
        <authorList>
            <person name="Young N.D."/>
            <person name="Debelle F."/>
            <person name="Oldroyd G.E."/>
            <person name="Geurts R."/>
            <person name="Cannon S.B."/>
            <person name="Udvardi M.K."/>
            <person name="Benedito V.A."/>
            <person name="Mayer K.F."/>
            <person name="Gouzy J."/>
            <person name="Schoof H."/>
            <person name="Van de Peer Y."/>
            <person name="Proost S."/>
            <person name="Cook D.R."/>
            <person name="Meyers B.C."/>
            <person name="Spannagl M."/>
            <person name="Cheung F."/>
            <person name="De Mita S."/>
            <person name="Krishnakumar V."/>
            <person name="Gundlach H."/>
            <person name="Zhou S."/>
            <person name="Mudge J."/>
            <person name="Bharti A.K."/>
            <person name="Murray J.D."/>
            <person name="Naoumkina M.A."/>
            <person name="Rosen B."/>
            <person name="Silverstein K.A."/>
            <person name="Tang H."/>
            <person name="Rombauts S."/>
            <person name="Zhao P.X."/>
            <person name="Zhou P."/>
            <person name="Barbe V."/>
            <person name="Bardou P."/>
            <person name="Bechner M."/>
            <person name="Bellec A."/>
            <person name="Berger A."/>
            <person name="Berges H."/>
            <person name="Bidwell S."/>
            <person name="Bisseling T."/>
            <person name="Choisne N."/>
            <person name="Couloux A."/>
            <person name="Denny R."/>
            <person name="Deshpande S."/>
            <person name="Dai X."/>
            <person name="Doyle J.J."/>
            <person name="Dudez A.M."/>
            <person name="Farmer A.D."/>
            <person name="Fouteau S."/>
            <person name="Franken C."/>
            <person name="Gibelin C."/>
            <person name="Gish J."/>
            <person name="Goldstein S."/>
            <person name="Gonzalez A.J."/>
            <person name="Green P.J."/>
            <person name="Hallab A."/>
            <person name="Hartog M."/>
            <person name="Hua A."/>
            <person name="Humphray S.J."/>
            <person name="Jeong D.H."/>
            <person name="Jing Y."/>
            <person name="Jocker A."/>
            <person name="Kenton S.M."/>
            <person name="Kim D.J."/>
            <person name="Klee K."/>
            <person name="Lai H."/>
            <person name="Lang C."/>
            <person name="Lin S."/>
            <person name="Macmil S.L."/>
            <person name="Magdelenat G."/>
            <person name="Matthews L."/>
            <person name="McCorrison J."/>
            <person name="Monaghan E.L."/>
            <person name="Mun J.H."/>
            <person name="Najar F.Z."/>
            <person name="Nicholson C."/>
            <person name="Noirot C."/>
            <person name="O'Bleness M."/>
            <person name="Paule C.R."/>
            <person name="Poulain J."/>
            <person name="Prion F."/>
            <person name="Qin B."/>
            <person name="Qu C."/>
            <person name="Retzel E.F."/>
            <person name="Riddle C."/>
            <person name="Sallet E."/>
            <person name="Samain S."/>
            <person name="Samson N."/>
            <person name="Sanders I."/>
            <person name="Saurat O."/>
            <person name="Scarpelli C."/>
            <person name="Schiex T."/>
            <person name="Segurens B."/>
            <person name="Severin A.J."/>
            <person name="Sherrier D.J."/>
            <person name="Shi R."/>
            <person name="Sims S."/>
            <person name="Singer S.R."/>
            <person name="Sinharoy S."/>
            <person name="Sterck L."/>
            <person name="Viollet A."/>
            <person name="Wang B.B."/>
            <person name="Wang K."/>
            <person name="Wang M."/>
            <person name="Wang X."/>
            <person name="Warfsmann J."/>
            <person name="Weissenbach J."/>
            <person name="White D.D."/>
            <person name="White J.D."/>
            <person name="Wiley G.B."/>
            <person name="Wincker P."/>
            <person name="Xing Y."/>
            <person name="Yang L."/>
            <person name="Yao Z."/>
            <person name="Ying F."/>
            <person name="Zhai J."/>
            <person name="Zhou L."/>
            <person name="Zuber A."/>
            <person name="Denarie J."/>
            <person name="Dixon R.A."/>
            <person name="May G.D."/>
            <person name="Schwartz D.C."/>
            <person name="Rogers J."/>
            <person name="Quetier F."/>
            <person name="Town C.D."/>
            <person name="Roe B.A."/>
        </authorList>
    </citation>
    <scope>NUCLEOTIDE SEQUENCE [LARGE SCALE GENOMIC DNA]</scope>
    <source>
        <strain evidence="2">A17</strain>
        <strain evidence="3 4">cv. Jemalong A17</strain>
    </source>
</reference>
<feature type="compositionally biased region" description="Acidic residues" evidence="1">
    <location>
        <begin position="457"/>
        <end position="466"/>
    </location>
</feature>
<reference evidence="3" key="3">
    <citation type="submission" date="2015-04" db="UniProtKB">
        <authorList>
            <consortium name="EnsemblPlants"/>
        </authorList>
    </citation>
    <scope>IDENTIFICATION</scope>
    <source>
        <strain evidence="3">cv. Jemalong A17</strain>
    </source>
</reference>
<evidence type="ECO:0000313" key="2">
    <source>
        <dbReference type="EMBL" id="KEH22146.1"/>
    </source>
</evidence>
<dbReference type="Proteomes" id="UP000002051">
    <property type="component" value="Unassembled WGS sequence"/>
</dbReference>
<dbReference type="EnsemblPlants" id="KEH22146">
    <property type="protein sequence ID" value="KEH22146"/>
    <property type="gene ID" value="MTR_7g033685"/>
</dbReference>
<reference evidence="2 4" key="2">
    <citation type="journal article" date="2014" name="BMC Genomics">
        <title>An improved genome release (version Mt4.0) for the model legume Medicago truncatula.</title>
        <authorList>
            <person name="Tang H."/>
            <person name="Krishnakumar V."/>
            <person name="Bidwell S."/>
            <person name="Rosen B."/>
            <person name="Chan A."/>
            <person name="Zhou S."/>
            <person name="Gentzbittel L."/>
            <person name="Childs K.L."/>
            <person name="Yandell M."/>
            <person name="Gundlach H."/>
            <person name="Mayer K.F."/>
            <person name="Schwartz D.C."/>
            <person name="Town C.D."/>
        </authorList>
    </citation>
    <scope>GENOME REANNOTATION</scope>
    <source>
        <strain evidence="2">A17</strain>
        <strain evidence="3 4">cv. Jemalong A17</strain>
    </source>
</reference>